<dbReference type="SMART" id="SM00387">
    <property type="entry name" value="HATPase_c"/>
    <property type="match status" value="1"/>
</dbReference>
<feature type="region of interest" description="Disordered" evidence="5">
    <location>
        <begin position="726"/>
        <end position="745"/>
    </location>
</feature>
<dbReference type="EMBL" id="CP076723">
    <property type="protein sequence ID" value="QWV93853.1"/>
    <property type="molecule type" value="Genomic_DNA"/>
</dbReference>
<organism evidence="8 9">
    <name type="scientific">Geomonas oryzisoli</name>
    <dbReference type="NCBI Taxonomy" id="2847992"/>
    <lineage>
        <taxon>Bacteria</taxon>
        <taxon>Pseudomonadati</taxon>
        <taxon>Thermodesulfobacteriota</taxon>
        <taxon>Desulfuromonadia</taxon>
        <taxon>Geobacterales</taxon>
        <taxon>Geobacteraceae</taxon>
        <taxon>Geomonas</taxon>
    </lineage>
</organism>
<comment type="catalytic activity">
    <reaction evidence="1">
        <text>ATP + protein L-histidine = ADP + protein N-phospho-L-histidine.</text>
        <dbReference type="EC" id="2.7.13.3"/>
    </reaction>
</comment>
<dbReference type="Pfam" id="PF02518">
    <property type="entry name" value="HATPase_c"/>
    <property type="match status" value="1"/>
</dbReference>
<feature type="domain" description="Histidine kinase" evidence="6">
    <location>
        <begin position="410"/>
        <end position="630"/>
    </location>
</feature>
<protein>
    <recommendedName>
        <fullName evidence="2">histidine kinase</fullName>
        <ecNumber evidence="2">2.7.13.3</ecNumber>
    </recommendedName>
</protein>
<gene>
    <name evidence="8" type="ORF">KP004_01270</name>
</gene>
<dbReference type="PANTHER" id="PTHR43047">
    <property type="entry name" value="TWO-COMPONENT HISTIDINE PROTEIN KINASE"/>
    <property type="match status" value="1"/>
</dbReference>
<dbReference type="RefSeq" id="WP_216800591.1">
    <property type="nucleotide sequence ID" value="NZ_CP076723.1"/>
</dbReference>
<proteinExistence type="predicted"/>
<dbReference type="PROSITE" id="PS50839">
    <property type="entry name" value="CHASE"/>
    <property type="match status" value="1"/>
</dbReference>
<evidence type="ECO:0000256" key="3">
    <source>
        <dbReference type="ARBA" id="ARBA00022679"/>
    </source>
</evidence>
<dbReference type="InterPro" id="IPR003594">
    <property type="entry name" value="HATPase_dom"/>
</dbReference>
<evidence type="ECO:0000313" key="8">
    <source>
        <dbReference type="EMBL" id="QWV93853.1"/>
    </source>
</evidence>
<accession>A0ABX8J7Q0</accession>
<dbReference type="InterPro" id="IPR005467">
    <property type="entry name" value="His_kinase_dom"/>
</dbReference>
<evidence type="ECO:0000256" key="5">
    <source>
        <dbReference type="SAM" id="MobiDB-lite"/>
    </source>
</evidence>
<evidence type="ECO:0000256" key="1">
    <source>
        <dbReference type="ARBA" id="ARBA00000085"/>
    </source>
</evidence>
<dbReference type="SMART" id="SM01079">
    <property type="entry name" value="CHASE"/>
    <property type="match status" value="1"/>
</dbReference>
<keyword evidence="4" id="KW-0418">Kinase</keyword>
<feature type="domain" description="CHASE" evidence="7">
    <location>
        <begin position="71"/>
        <end position="237"/>
    </location>
</feature>
<keyword evidence="9" id="KW-1185">Reference proteome</keyword>
<dbReference type="SMART" id="SM00388">
    <property type="entry name" value="HisKA"/>
    <property type="match status" value="1"/>
</dbReference>
<dbReference type="Proteomes" id="UP000683557">
    <property type="component" value="Chromosome"/>
</dbReference>
<evidence type="ECO:0000256" key="2">
    <source>
        <dbReference type="ARBA" id="ARBA00012438"/>
    </source>
</evidence>
<evidence type="ECO:0000259" key="6">
    <source>
        <dbReference type="PROSITE" id="PS50109"/>
    </source>
</evidence>
<dbReference type="EC" id="2.7.13.3" evidence="2"/>
<dbReference type="CDD" id="cd00082">
    <property type="entry name" value="HisKA"/>
    <property type="match status" value="1"/>
</dbReference>
<dbReference type="InterPro" id="IPR006189">
    <property type="entry name" value="CHASE_dom"/>
</dbReference>
<dbReference type="Pfam" id="PF03924">
    <property type="entry name" value="CHASE"/>
    <property type="match status" value="1"/>
</dbReference>
<dbReference type="Pfam" id="PF00512">
    <property type="entry name" value="HisKA"/>
    <property type="match status" value="1"/>
</dbReference>
<dbReference type="PANTHER" id="PTHR43047:SF78">
    <property type="entry name" value="SENSORY_REGULATORY PROTEIN RPFC"/>
    <property type="match status" value="1"/>
</dbReference>
<name>A0ABX8J7Q0_9BACT</name>
<keyword evidence="3" id="KW-0808">Transferase</keyword>
<evidence type="ECO:0000259" key="7">
    <source>
        <dbReference type="PROSITE" id="PS50839"/>
    </source>
</evidence>
<reference evidence="8 9" key="1">
    <citation type="submission" date="2021-06" db="EMBL/GenBank/DDBJ databases">
        <title>Gemonas diversity in paddy soil.</title>
        <authorList>
            <person name="Liu G."/>
        </authorList>
    </citation>
    <scope>NUCLEOTIDE SEQUENCE [LARGE SCALE GENOMIC DNA]</scope>
    <source>
        <strain evidence="8 9">RG10</strain>
    </source>
</reference>
<sequence>MIRRRPHWRVPVVVLTGLLVTVVLFFLVRKSELASFQSRLERDVSNCADTFGNRVDDTGMVLMALRNRFASSNEVSRGEFTIFTESFLRGHAEIKALSWNPAVLRRQRGRFEEEGRREFGSGFVLTERNAAGVRVPVRDRDCYYPVWYIEPMADNGKAIGFDVGSDRVRLAALERARDTGTATATERIKLVQDRASTYSVLVFHPLYAKGLPTATVAERRAAFLGATVAVINIEQLLVATYGGATPLGLDFDLLDLSAPFGEQLLYRWSSRQQAQATWFAPLLPPARTLVRNFEFCGRRWGMKLSPSREYLERNAPVAYWLLLPAGAMLSAFLGLYFRTIYAQREELERLVRARTAELQSSEATLRELNVHLEERVKDRTRQLEGAIEALSLAKERAEVANRAKSVFLAHMSHEIRTPLNAILGFSEITLHDATLSAEKRHNLEIINRSGEELLALINDVIEVSRIEAGSATLERRVFEPRSLLDEVVAGFLPEARAKNLQLVHEPAGGLLSCAAADEARLRHVLGHLVGNAVKFTREGGVVVRSRTGTRNATPWLDVEVQDSGRGVAAEDLERIFNAFEQAQLGEGDLGGTGLGLTLSRQYARLMGGDITVQSTLGQGSCFHFSVPLSHATAEEVADALRSRPHRPGLEQKPEPVPAELDLELDRLPRELCRSVAAAARGLDKNRLLELLEPVAQSAPGVARRLKGLAESYRFDLIEELVGAAGGEGRHRCHEGGTPGRDRSGT</sequence>
<dbReference type="InterPro" id="IPR003661">
    <property type="entry name" value="HisK_dim/P_dom"/>
</dbReference>
<evidence type="ECO:0000313" key="9">
    <source>
        <dbReference type="Proteomes" id="UP000683557"/>
    </source>
</evidence>
<evidence type="ECO:0000256" key="4">
    <source>
        <dbReference type="ARBA" id="ARBA00022777"/>
    </source>
</evidence>
<dbReference type="PROSITE" id="PS50109">
    <property type="entry name" value="HIS_KIN"/>
    <property type="match status" value="1"/>
</dbReference>